<accession>A0A0B6ZUB9</accession>
<gene>
    <name evidence="1" type="primary">ORF81588</name>
</gene>
<name>A0A0B6ZUB9_9EUPU</name>
<protein>
    <submittedName>
        <fullName evidence="1">Uncharacterized protein</fullName>
    </submittedName>
</protein>
<dbReference type="EMBL" id="HACG01025369">
    <property type="protein sequence ID" value="CEK72234.1"/>
    <property type="molecule type" value="Transcribed_RNA"/>
</dbReference>
<proteinExistence type="predicted"/>
<dbReference type="AlphaFoldDB" id="A0A0B6ZUB9"/>
<organism evidence="1">
    <name type="scientific">Arion vulgaris</name>
    <dbReference type="NCBI Taxonomy" id="1028688"/>
    <lineage>
        <taxon>Eukaryota</taxon>
        <taxon>Metazoa</taxon>
        <taxon>Spiralia</taxon>
        <taxon>Lophotrochozoa</taxon>
        <taxon>Mollusca</taxon>
        <taxon>Gastropoda</taxon>
        <taxon>Heterobranchia</taxon>
        <taxon>Euthyneura</taxon>
        <taxon>Panpulmonata</taxon>
        <taxon>Eupulmonata</taxon>
        <taxon>Stylommatophora</taxon>
        <taxon>Helicina</taxon>
        <taxon>Arionoidea</taxon>
        <taxon>Arionidae</taxon>
        <taxon>Arion</taxon>
    </lineage>
</organism>
<reference evidence="1" key="1">
    <citation type="submission" date="2014-12" db="EMBL/GenBank/DDBJ databases">
        <title>Insight into the proteome of Arion vulgaris.</title>
        <authorList>
            <person name="Aradska J."/>
            <person name="Bulat T."/>
            <person name="Smidak R."/>
            <person name="Sarate P."/>
            <person name="Gangsoo J."/>
            <person name="Sialana F."/>
            <person name="Bilban M."/>
            <person name="Lubec G."/>
        </authorList>
    </citation>
    <scope>NUCLEOTIDE SEQUENCE</scope>
    <source>
        <tissue evidence="1">Skin</tissue>
    </source>
</reference>
<feature type="non-terminal residue" evidence="1">
    <location>
        <position position="1"/>
    </location>
</feature>
<evidence type="ECO:0000313" key="1">
    <source>
        <dbReference type="EMBL" id="CEK72234.1"/>
    </source>
</evidence>
<sequence length="60" mass="6951">VRSATPDTLTMPEFIAGNARRRKTNTQKIRLVKCYIYSLLLYEAENMDNEQTAGEKNLSW</sequence>